<feature type="domain" description="SAF" evidence="8">
    <location>
        <begin position="123"/>
        <end position="185"/>
    </location>
</feature>
<keyword evidence="4" id="KW-0732">Signal</keyword>
<dbReference type="PANTHER" id="PTHR36307:SF1">
    <property type="entry name" value="FLAGELLA BASAL BODY P-RING FORMATION PROTEIN FLGA"/>
    <property type="match status" value="1"/>
</dbReference>
<dbReference type="InterPro" id="IPR039246">
    <property type="entry name" value="Flagellar_FlgA"/>
</dbReference>
<dbReference type="PANTHER" id="PTHR36307">
    <property type="entry name" value="FLAGELLA BASAL BODY P-RING FORMATION PROTEIN FLGA"/>
    <property type="match status" value="1"/>
</dbReference>
<keyword evidence="9" id="KW-0969">Cilium</keyword>
<dbReference type="Pfam" id="PF17656">
    <property type="entry name" value="ChapFlgA_N"/>
    <property type="match status" value="1"/>
</dbReference>
<evidence type="ECO:0000256" key="7">
    <source>
        <dbReference type="RuleBase" id="RU362063"/>
    </source>
</evidence>
<dbReference type="GO" id="GO:0044780">
    <property type="term" value="P:bacterial-type flagellum assembly"/>
    <property type="evidence" value="ECO:0007669"/>
    <property type="project" value="InterPro"/>
</dbReference>
<dbReference type="EMBL" id="FOPY01000004">
    <property type="protein sequence ID" value="SFH45420.1"/>
    <property type="molecule type" value="Genomic_DNA"/>
</dbReference>
<protein>
    <recommendedName>
        <fullName evidence="3 7">Flagella basal body P-ring formation protein FlgA</fullName>
    </recommendedName>
</protein>
<evidence type="ECO:0000259" key="8">
    <source>
        <dbReference type="SMART" id="SM00858"/>
    </source>
</evidence>
<dbReference type="GO" id="GO:0042597">
    <property type="term" value="C:periplasmic space"/>
    <property type="evidence" value="ECO:0007669"/>
    <property type="project" value="UniProtKB-SubCell"/>
</dbReference>
<accession>A0A1I3A677</accession>
<keyword evidence="7" id="KW-1005">Bacterial flagellum biogenesis</keyword>
<dbReference type="Gene3D" id="3.90.1210.10">
    <property type="entry name" value="Antifreeze-like/N-acetylneuraminic acid synthase C-terminal domain"/>
    <property type="match status" value="1"/>
</dbReference>
<dbReference type="Pfam" id="PF13144">
    <property type="entry name" value="ChapFlgA"/>
    <property type="match status" value="1"/>
</dbReference>
<keyword evidence="9" id="KW-0966">Cell projection</keyword>
<proteinExistence type="inferred from homology"/>
<keyword evidence="5 7" id="KW-0574">Periplasm</keyword>
<evidence type="ECO:0000256" key="2">
    <source>
        <dbReference type="ARBA" id="ARBA00010474"/>
    </source>
</evidence>
<sequence>MRMRSHADLQRQPSQMMARFVSGLLLAFGLWLVSASASWAATDSHSLAESRVTAFLLEQAAGLGRDIGITVHPASARLPDCIDPQPFLTNPGQRLYGRVSVGLRCGEQGQQTRYLQASVSVLVDHVVVARDIDAGSLITAGDLMLEEARLERLPRHALLGIDDALGMTAARPLRAGTTLQTHYLRRPELVSRGAHVTVTAHGAGFSISRKAKALDSGALGDTVRLSTDNGEQLIATVTGPDQLKITL</sequence>
<evidence type="ECO:0000256" key="6">
    <source>
        <dbReference type="ARBA" id="ARBA00025643"/>
    </source>
</evidence>
<dbReference type="CDD" id="cd11614">
    <property type="entry name" value="SAF_CpaB_FlgA_like"/>
    <property type="match status" value="1"/>
</dbReference>
<name>A0A1I3A677_9GAMM</name>
<keyword evidence="10" id="KW-1185">Reference proteome</keyword>
<evidence type="ECO:0000256" key="5">
    <source>
        <dbReference type="ARBA" id="ARBA00022764"/>
    </source>
</evidence>
<dbReference type="InterPro" id="IPR017585">
    <property type="entry name" value="SAF_FlgA"/>
</dbReference>
<evidence type="ECO:0000256" key="1">
    <source>
        <dbReference type="ARBA" id="ARBA00004418"/>
    </source>
</evidence>
<dbReference type="NCBIfam" id="TIGR03170">
    <property type="entry name" value="flgA_cterm"/>
    <property type="match status" value="1"/>
</dbReference>
<dbReference type="STRING" id="442341.SAMN04487959_104154"/>
<comment type="similarity">
    <text evidence="2 7">Belongs to the FlgA family.</text>
</comment>
<dbReference type="InterPro" id="IPR041231">
    <property type="entry name" value="FlgA_N"/>
</dbReference>
<dbReference type="InterPro" id="IPR013974">
    <property type="entry name" value="SAF"/>
</dbReference>
<evidence type="ECO:0000256" key="3">
    <source>
        <dbReference type="ARBA" id="ARBA00014754"/>
    </source>
</evidence>
<reference evidence="9 10" key="1">
    <citation type="submission" date="2016-10" db="EMBL/GenBank/DDBJ databases">
        <authorList>
            <person name="de Groot N.N."/>
        </authorList>
    </citation>
    <scope>NUCLEOTIDE SEQUENCE [LARGE SCALE GENOMIC DNA]</scope>
    <source>
        <strain evidence="9 10">CGMCC 1.6848</strain>
    </source>
</reference>
<comment type="subcellular location">
    <subcellularLocation>
        <location evidence="1 7">Periplasm</location>
    </subcellularLocation>
</comment>
<dbReference type="Proteomes" id="UP000199040">
    <property type="component" value="Unassembled WGS sequence"/>
</dbReference>
<evidence type="ECO:0000313" key="9">
    <source>
        <dbReference type="EMBL" id="SFH45420.1"/>
    </source>
</evidence>
<gene>
    <name evidence="9" type="ORF">SAMN04487959_104154</name>
</gene>
<evidence type="ECO:0000256" key="4">
    <source>
        <dbReference type="ARBA" id="ARBA00022729"/>
    </source>
</evidence>
<keyword evidence="9" id="KW-0282">Flagellum</keyword>
<dbReference type="SMART" id="SM00858">
    <property type="entry name" value="SAF"/>
    <property type="match status" value="1"/>
</dbReference>
<comment type="function">
    <text evidence="6 7">Involved in the assembly process of the P-ring formation. It may associate with FlgF on the rod constituting a structure essential for the P-ring assembly or may act as a modulator protein for the P-ring assembly.</text>
</comment>
<dbReference type="Gene3D" id="2.30.30.760">
    <property type="match status" value="1"/>
</dbReference>
<evidence type="ECO:0000313" key="10">
    <source>
        <dbReference type="Proteomes" id="UP000199040"/>
    </source>
</evidence>
<dbReference type="AlphaFoldDB" id="A0A1I3A677"/>
<organism evidence="9 10">
    <name type="scientific">Modicisalibacter xianhensis</name>
    <dbReference type="NCBI Taxonomy" id="442341"/>
    <lineage>
        <taxon>Bacteria</taxon>
        <taxon>Pseudomonadati</taxon>
        <taxon>Pseudomonadota</taxon>
        <taxon>Gammaproteobacteria</taxon>
        <taxon>Oceanospirillales</taxon>
        <taxon>Halomonadaceae</taxon>
        <taxon>Modicisalibacter</taxon>
    </lineage>
</organism>